<gene>
    <name evidence="6" type="ORF">EQU24_08715</name>
</gene>
<dbReference type="EMBL" id="CP035467">
    <property type="protein sequence ID" value="QCW82312.1"/>
    <property type="molecule type" value="Genomic_DNA"/>
</dbReference>
<dbReference type="RefSeq" id="WP_083877653.1">
    <property type="nucleotide sequence ID" value="NZ_CP035467.1"/>
</dbReference>
<sequence>MTSKGYSSCIFLNIRRARQRRKSVSYIFDIDRLHEIALQGIGKPHDEMVSVIVEETSRAYPNHVDSNPNRRWLFSLTAGATGVMTILHASFTEYLIIFGTPVGTEGFSGRYRMEIHDFFMAGEVWTYRKDRCGVREVAGPGDHTVLERGSVNGFKIPESAWMLEYGRGFIPSAFPLILGDVVFSAVDGTTLAETVWLYGKMALRELIVNQKF</sequence>
<dbReference type="Proteomes" id="UP000305881">
    <property type="component" value="Chromosome"/>
</dbReference>
<dbReference type="OrthoDB" id="4703185at2"/>
<evidence type="ECO:0000256" key="1">
    <source>
        <dbReference type="ARBA" id="ARBA00004586"/>
    </source>
</evidence>
<protein>
    <recommendedName>
        <fullName evidence="8">Isomerase</fullName>
    </recommendedName>
</protein>
<evidence type="ECO:0008006" key="8">
    <source>
        <dbReference type="Google" id="ProtNLM"/>
    </source>
</evidence>
<dbReference type="AlphaFoldDB" id="A0A4P9UM10"/>
<accession>A0A4P9UM10</accession>
<name>A0A4P9UM10_METBY</name>
<dbReference type="KEGG" id="mbur:EQU24_08715"/>
<keyword evidence="5" id="KW-0472">Membrane</keyword>
<keyword evidence="3" id="KW-0256">Endoplasmic reticulum</keyword>
<evidence type="ECO:0000313" key="6">
    <source>
        <dbReference type="EMBL" id="QCW82312.1"/>
    </source>
</evidence>
<reference evidence="7" key="1">
    <citation type="journal article" date="2019" name="J. Bacteriol.">
        <title>A Mutagenic Screen Identifies a TonB-Dependent Receptor Required for the Lanthanide Metal Switch in the Type I Methanotroph 'Methylotuvimicrobium buryatense' 5GB1C.</title>
        <authorList>
            <person name="Groom J.D."/>
            <person name="Ford S.M."/>
            <person name="Pesesky M.W."/>
            <person name="Lidstrom M.E."/>
        </authorList>
    </citation>
    <scope>NUCLEOTIDE SEQUENCE [LARGE SCALE GENOMIC DNA]</scope>
    <source>
        <strain evidence="7">5GB1C</strain>
    </source>
</reference>
<evidence type="ECO:0000256" key="3">
    <source>
        <dbReference type="ARBA" id="ARBA00022824"/>
    </source>
</evidence>
<evidence type="ECO:0000256" key="2">
    <source>
        <dbReference type="ARBA" id="ARBA00022692"/>
    </source>
</evidence>
<dbReference type="PANTHER" id="PTHR10868:SF1">
    <property type="entry name" value="SIGMA NON-OPIOID INTRACELLULAR RECEPTOR 1"/>
    <property type="match status" value="1"/>
</dbReference>
<organism evidence="6 7">
    <name type="scientific">Methylotuvimicrobium buryatense</name>
    <name type="common">Methylomicrobium buryatense</name>
    <dbReference type="NCBI Taxonomy" id="95641"/>
    <lineage>
        <taxon>Bacteria</taxon>
        <taxon>Pseudomonadati</taxon>
        <taxon>Pseudomonadota</taxon>
        <taxon>Gammaproteobacteria</taxon>
        <taxon>Methylococcales</taxon>
        <taxon>Methylococcaceae</taxon>
        <taxon>Methylotuvimicrobium</taxon>
    </lineage>
</organism>
<dbReference type="InterPro" id="IPR006716">
    <property type="entry name" value="ERG2_sigma1_rcpt-like"/>
</dbReference>
<proteinExistence type="predicted"/>
<keyword evidence="4" id="KW-1133">Transmembrane helix</keyword>
<evidence type="ECO:0000256" key="5">
    <source>
        <dbReference type="ARBA" id="ARBA00023136"/>
    </source>
</evidence>
<dbReference type="Pfam" id="PF04622">
    <property type="entry name" value="ERG2_Sigma1R"/>
    <property type="match status" value="1"/>
</dbReference>
<keyword evidence="7" id="KW-1185">Reference proteome</keyword>
<dbReference type="STRING" id="675511.GCA_000341735_01285"/>
<dbReference type="PANTHER" id="PTHR10868">
    <property type="entry name" value="SIGMA 1-TYPE OPIOID RECEPTOR-RELATED"/>
    <property type="match status" value="1"/>
</dbReference>
<comment type="subcellular location">
    <subcellularLocation>
        <location evidence="1">Endoplasmic reticulum membrane</location>
    </subcellularLocation>
</comment>
<evidence type="ECO:0000313" key="7">
    <source>
        <dbReference type="Proteomes" id="UP000305881"/>
    </source>
</evidence>
<keyword evidence="2" id="KW-0812">Transmembrane</keyword>
<evidence type="ECO:0000256" key="4">
    <source>
        <dbReference type="ARBA" id="ARBA00022989"/>
    </source>
</evidence>